<dbReference type="Proteomes" id="UP000627715">
    <property type="component" value="Unassembled WGS sequence"/>
</dbReference>
<reference evidence="1" key="2">
    <citation type="submission" date="2020-09" db="EMBL/GenBank/DDBJ databases">
        <authorList>
            <person name="Sun Q."/>
            <person name="Zhou Y."/>
        </authorList>
    </citation>
    <scope>NUCLEOTIDE SEQUENCE</scope>
    <source>
        <strain evidence="1">CGMCC 1.15425</strain>
    </source>
</reference>
<gene>
    <name evidence="1" type="ORF">GCM10011403_23950</name>
</gene>
<proteinExistence type="predicted"/>
<evidence type="ECO:0000313" key="2">
    <source>
        <dbReference type="Proteomes" id="UP000627715"/>
    </source>
</evidence>
<dbReference type="EMBL" id="BMIY01000010">
    <property type="protein sequence ID" value="GFZ80048.1"/>
    <property type="molecule type" value="Genomic_DNA"/>
</dbReference>
<reference evidence="1" key="1">
    <citation type="journal article" date="2014" name="Int. J. Syst. Evol. Microbiol.">
        <title>Complete genome sequence of Corynebacterium casei LMG S-19264T (=DSM 44701T), isolated from a smear-ripened cheese.</title>
        <authorList>
            <consortium name="US DOE Joint Genome Institute (JGI-PGF)"/>
            <person name="Walter F."/>
            <person name="Albersmeier A."/>
            <person name="Kalinowski J."/>
            <person name="Ruckert C."/>
        </authorList>
    </citation>
    <scope>NUCLEOTIDE SEQUENCE</scope>
    <source>
        <strain evidence="1">CGMCC 1.15425</strain>
    </source>
</reference>
<evidence type="ECO:0008006" key="3">
    <source>
        <dbReference type="Google" id="ProtNLM"/>
    </source>
</evidence>
<dbReference type="InterPro" id="IPR022050">
    <property type="entry name" value="T_hemolysin"/>
</dbReference>
<sequence>MELNYQDNDINTANLYLNSQRVSQISKLTPCVVNITRFNSVERERVEHFIKDIYREKYSANIQVDYPILMSVRNEYDEILAAVGFRFANNHRLFLEQYLESPIEFALNSQRKKIVEIGNLASAGKGASVFLFAALASFLNYNGINYAAITGTDYLHRYFVKIGLKPTHLADADVSSLLEGSENWGTYYEQKPRVLVGNVQTGIKKLNRLFGAKYTPCSPPLRTRLHYRQKGGL</sequence>
<accession>A0A916QKJ6</accession>
<evidence type="ECO:0000313" key="1">
    <source>
        <dbReference type="EMBL" id="GFZ80048.1"/>
    </source>
</evidence>
<comment type="caution">
    <text evidence="1">The sequence shown here is derived from an EMBL/GenBank/DDBJ whole genome shotgun (WGS) entry which is preliminary data.</text>
</comment>
<organism evidence="1 2">
    <name type="scientific">Pseudohongiella nitratireducens</name>
    <dbReference type="NCBI Taxonomy" id="1768907"/>
    <lineage>
        <taxon>Bacteria</taxon>
        <taxon>Pseudomonadati</taxon>
        <taxon>Pseudomonadota</taxon>
        <taxon>Gammaproteobacteria</taxon>
        <taxon>Pseudomonadales</taxon>
        <taxon>Pseudohongiellaceae</taxon>
        <taxon>Pseudohongiella</taxon>
    </lineage>
</organism>
<dbReference type="RefSeq" id="WP_082866389.1">
    <property type="nucleotide sequence ID" value="NZ_BMIY01000010.1"/>
</dbReference>
<protein>
    <recommendedName>
        <fullName evidence="3">Thermostable hemolysin</fullName>
    </recommendedName>
</protein>
<dbReference type="OrthoDB" id="7432757at2"/>
<dbReference type="AlphaFoldDB" id="A0A916QKJ6"/>
<dbReference type="Pfam" id="PF12261">
    <property type="entry name" value="T_hemolysin"/>
    <property type="match status" value="1"/>
</dbReference>
<name>A0A916QKJ6_9GAMM</name>
<keyword evidence="2" id="KW-1185">Reference proteome</keyword>